<keyword evidence="3" id="KW-1185">Reference proteome</keyword>
<name>A0ABR4Q2K1_9CEST</name>
<sequence>MTNRNIRQDPKLNERIAAIRENNARLENRHKVSLIVPITSHPQEIELDKKRAAETGSSILPSQIRVTISRQDIQSNRNGTYDSGNFRGKQRQNYRLRGGSGGGGTGIGYNLSKSLSRLHQDSNYNSQPQFVNNCPKGRGSYARGGGNNSSEYVRHVEIDRSGGRGKSQKHHQYPIYRNCYGSRNGQQHYYQQQQPTLTPAKSMPSLDPSNLRQNSRPYHQRGGGSGGGFRPQQLPPPRFRHNSFRASGGAIKLRQTPERQMVPPPPPPFPPPSPSQPTPAFWPPPPVPKGTDGQWVRGNVIRSKDMNIRRVVAIGTQSDDTAKAPADSDSPFVNAEDDNNDDDDDDDDGYIDDNPLDDLDQFTLKIDMDGGFIVYDATICDPILSKPISSWIDDVTSEVNDSDAEGRDGRQGSTSSPPSQKVTTNKAKGSPERAGKDALDMDSYIFSNSSLTTSGLERMFMWRQFRGHSVQITSTSFQSHINTAMTSKTAHCDFHLNRTAAFYQPLLHLQEIKEVSFGLLLHKVF</sequence>
<evidence type="ECO:0000313" key="2">
    <source>
        <dbReference type="EMBL" id="KAL5103783.1"/>
    </source>
</evidence>
<organism evidence="2 3">
    <name type="scientific">Taenia crassiceps</name>
    <dbReference type="NCBI Taxonomy" id="6207"/>
    <lineage>
        <taxon>Eukaryota</taxon>
        <taxon>Metazoa</taxon>
        <taxon>Spiralia</taxon>
        <taxon>Lophotrochozoa</taxon>
        <taxon>Platyhelminthes</taxon>
        <taxon>Cestoda</taxon>
        <taxon>Eucestoda</taxon>
        <taxon>Cyclophyllidea</taxon>
        <taxon>Taeniidae</taxon>
        <taxon>Taenia</taxon>
    </lineage>
</organism>
<evidence type="ECO:0000313" key="3">
    <source>
        <dbReference type="Proteomes" id="UP001651158"/>
    </source>
</evidence>
<accession>A0ABR4Q2K1</accession>
<feature type="compositionally biased region" description="Polar residues" evidence="1">
    <location>
        <begin position="73"/>
        <end position="83"/>
    </location>
</feature>
<feature type="compositionally biased region" description="Polar residues" evidence="1">
    <location>
        <begin position="411"/>
        <end position="427"/>
    </location>
</feature>
<dbReference type="EMBL" id="JAKROA010000016">
    <property type="protein sequence ID" value="KAL5103783.1"/>
    <property type="molecule type" value="Genomic_DNA"/>
</dbReference>
<feature type="region of interest" description="Disordered" evidence="1">
    <location>
        <begin position="258"/>
        <end position="294"/>
    </location>
</feature>
<feature type="compositionally biased region" description="Gly residues" evidence="1">
    <location>
        <begin position="98"/>
        <end position="107"/>
    </location>
</feature>
<feature type="region of interest" description="Disordered" evidence="1">
    <location>
        <begin position="73"/>
        <end position="108"/>
    </location>
</feature>
<feature type="compositionally biased region" description="Acidic residues" evidence="1">
    <location>
        <begin position="335"/>
        <end position="357"/>
    </location>
</feature>
<protein>
    <submittedName>
        <fullName evidence="2">Uncharacterized protein</fullName>
    </submittedName>
</protein>
<evidence type="ECO:0000256" key="1">
    <source>
        <dbReference type="SAM" id="MobiDB-lite"/>
    </source>
</evidence>
<feature type="compositionally biased region" description="Polar residues" evidence="1">
    <location>
        <begin position="121"/>
        <end position="132"/>
    </location>
</feature>
<proteinExistence type="predicted"/>
<dbReference type="Proteomes" id="UP001651158">
    <property type="component" value="Unassembled WGS sequence"/>
</dbReference>
<feature type="region of interest" description="Disordered" evidence="1">
    <location>
        <begin position="316"/>
        <end position="357"/>
    </location>
</feature>
<feature type="region of interest" description="Disordered" evidence="1">
    <location>
        <begin position="198"/>
        <end position="244"/>
    </location>
</feature>
<gene>
    <name evidence="2" type="ORF">TcWFU_009513</name>
</gene>
<feature type="compositionally biased region" description="Polar residues" evidence="1">
    <location>
        <begin position="207"/>
        <end position="217"/>
    </location>
</feature>
<feature type="region of interest" description="Disordered" evidence="1">
    <location>
        <begin position="397"/>
        <end position="436"/>
    </location>
</feature>
<reference evidence="2 3" key="1">
    <citation type="journal article" date="2022" name="Front. Cell. Infect. Microbiol.">
        <title>The Genomes of Two Strains of Taenia crassiceps the Animal Model for the Study of Human Cysticercosis.</title>
        <authorList>
            <person name="Bobes R.J."/>
            <person name="Estrada K."/>
            <person name="Rios-Valencia D.G."/>
            <person name="Calderon-Gallegos A."/>
            <person name="de la Torre P."/>
            <person name="Carrero J.C."/>
            <person name="Sanchez-Flores A."/>
            <person name="Laclette J.P."/>
        </authorList>
    </citation>
    <scope>NUCLEOTIDE SEQUENCE [LARGE SCALE GENOMIC DNA]</scope>
    <source>
        <strain evidence="2">WFUcys</strain>
    </source>
</reference>
<feature type="region of interest" description="Disordered" evidence="1">
    <location>
        <begin position="121"/>
        <end position="152"/>
    </location>
</feature>
<comment type="caution">
    <text evidence="2">The sequence shown here is derived from an EMBL/GenBank/DDBJ whole genome shotgun (WGS) entry which is preliminary data.</text>
</comment>
<feature type="compositionally biased region" description="Pro residues" evidence="1">
    <location>
        <begin position="262"/>
        <end position="288"/>
    </location>
</feature>